<evidence type="ECO:0000256" key="4">
    <source>
        <dbReference type="ARBA" id="ARBA00022705"/>
    </source>
</evidence>
<proteinExistence type="predicted"/>
<gene>
    <name evidence="10" type="primary">PRIM2</name>
</gene>
<evidence type="ECO:0000259" key="9">
    <source>
        <dbReference type="Pfam" id="PF04104"/>
    </source>
</evidence>
<dbReference type="InterPro" id="IPR058560">
    <property type="entry name" value="DNA_primase_C"/>
</dbReference>
<comment type="cofactor">
    <cofactor evidence="1">
        <name>[4Fe-4S] cluster</name>
        <dbReference type="ChEBI" id="CHEBI:49883"/>
    </cofactor>
</comment>
<accession>A0A8C7MIJ0</accession>
<evidence type="ECO:0000256" key="2">
    <source>
        <dbReference type="ARBA" id="ARBA00022485"/>
    </source>
</evidence>
<keyword evidence="2" id="KW-0004">4Fe-4S</keyword>
<dbReference type="InterPro" id="IPR007238">
    <property type="entry name" value="DNA_primase_lsu_euk/arc"/>
</dbReference>
<evidence type="ECO:0000256" key="3">
    <source>
        <dbReference type="ARBA" id="ARBA00022515"/>
    </source>
</evidence>
<feature type="transmembrane region" description="Helical" evidence="8">
    <location>
        <begin position="125"/>
        <end position="144"/>
    </location>
</feature>
<evidence type="ECO:0000256" key="6">
    <source>
        <dbReference type="ARBA" id="ARBA00023004"/>
    </source>
</evidence>
<reference evidence="10" key="1">
    <citation type="submission" date="2025-08" db="UniProtKB">
        <authorList>
            <consortium name="Ensembl"/>
        </authorList>
    </citation>
    <scope>IDENTIFICATION</scope>
</reference>
<dbReference type="PANTHER" id="PTHR10537:SF3">
    <property type="entry name" value="DNA PRIMASE LARGE SUBUNIT"/>
    <property type="match status" value="1"/>
</dbReference>
<dbReference type="GO" id="GO:0051539">
    <property type="term" value="F:4 iron, 4 sulfur cluster binding"/>
    <property type="evidence" value="ECO:0007669"/>
    <property type="project" value="UniProtKB-KW"/>
</dbReference>
<keyword evidence="5" id="KW-0479">Metal-binding</keyword>
<evidence type="ECO:0000256" key="7">
    <source>
        <dbReference type="ARBA" id="ARBA00023014"/>
    </source>
</evidence>
<dbReference type="GO" id="GO:0005658">
    <property type="term" value="C:alpha DNA polymerase:primase complex"/>
    <property type="evidence" value="ECO:0007669"/>
    <property type="project" value="TreeGrafter"/>
</dbReference>
<dbReference type="Ensembl" id="ENSOKIT00005059849.1">
    <property type="protein sequence ID" value="ENSOKIP00005056297.1"/>
    <property type="gene ID" value="ENSOKIG00005024043.1"/>
</dbReference>
<evidence type="ECO:0000256" key="8">
    <source>
        <dbReference type="SAM" id="Phobius"/>
    </source>
</evidence>
<dbReference type="Pfam" id="PF26466">
    <property type="entry name" value="DNA_primase_lrg_N"/>
    <property type="match status" value="1"/>
</dbReference>
<keyword evidence="7" id="KW-0411">Iron-sulfur</keyword>
<evidence type="ECO:0000313" key="11">
    <source>
        <dbReference type="Proteomes" id="UP000694557"/>
    </source>
</evidence>
<dbReference type="GO" id="GO:0006269">
    <property type="term" value="P:DNA replication, synthesis of primer"/>
    <property type="evidence" value="ECO:0007669"/>
    <property type="project" value="UniProtKB-KW"/>
</dbReference>
<keyword evidence="6" id="KW-0408">Iron</keyword>
<keyword evidence="8" id="KW-1133">Transmembrane helix</keyword>
<dbReference type="Pfam" id="PF04104">
    <property type="entry name" value="DNA_primase_lrg"/>
    <property type="match status" value="1"/>
</dbReference>
<dbReference type="AlphaFoldDB" id="A0A8C7MIJ0"/>
<evidence type="ECO:0000256" key="1">
    <source>
        <dbReference type="ARBA" id="ARBA00001966"/>
    </source>
</evidence>
<dbReference type="PANTHER" id="PTHR10537">
    <property type="entry name" value="DNA PRIMASE LARGE SUBUNIT"/>
    <property type="match status" value="1"/>
</dbReference>
<evidence type="ECO:0000256" key="5">
    <source>
        <dbReference type="ARBA" id="ARBA00022723"/>
    </source>
</evidence>
<keyword evidence="8" id="KW-0472">Membrane</keyword>
<dbReference type="GeneTree" id="ENSGT00390000009790"/>
<keyword evidence="8" id="KW-0812">Transmembrane</keyword>
<sequence length="387" mass="45281">MQLKRKLSSYYVKTSEQYTKKLDAEFSNLNFPYKIEAVKIEQTMLFKKKSYGEHLRRWFIQQEIYLFSYRFNDLLSKCKYYFLHRNNLQYERMSVEEKKNLMDKLINSSFAISTITLEDQDFYKVSYTFFFCIIFYIFYFLFLMPNNGKPYERTTTWPIAFPMCCPFFQLTARSLPAVHHGYVDQDYSIQKSIGNMSLEQIDPVTISQLHRMQYKLFLKGIGLTLDQALQFWRSEFIKGKVDAAKFDKAYAYSICHMFGKEGKRTDYTPCSCMKVILSNPPSQGDHDPELLKQKLRSYKVSPSGISQILEFRGNALTCQKYSELSHSIEDSGLSLNHPNQYCMESQKLLGGPVAGVKVEVKRQDNPPTRPLVPAEMTKNLDSFFQDA</sequence>
<protein>
    <submittedName>
        <fullName evidence="10">DNA primase subunit 2</fullName>
    </submittedName>
</protein>
<evidence type="ECO:0000313" key="10">
    <source>
        <dbReference type="Ensembl" id="ENSOKIP00005056297.1"/>
    </source>
</evidence>
<organism evidence="10 11">
    <name type="scientific">Oncorhynchus kisutch</name>
    <name type="common">Coho salmon</name>
    <name type="synonym">Salmo kisutch</name>
    <dbReference type="NCBI Taxonomy" id="8019"/>
    <lineage>
        <taxon>Eukaryota</taxon>
        <taxon>Metazoa</taxon>
        <taxon>Chordata</taxon>
        <taxon>Craniata</taxon>
        <taxon>Vertebrata</taxon>
        <taxon>Euteleostomi</taxon>
        <taxon>Actinopterygii</taxon>
        <taxon>Neopterygii</taxon>
        <taxon>Teleostei</taxon>
        <taxon>Protacanthopterygii</taxon>
        <taxon>Salmoniformes</taxon>
        <taxon>Salmonidae</taxon>
        <taxon>Salmoninae</taxon>
        <taxon>Oncorhynchus</taxon>
    </lineage>
</organism>
<reference evidence="10" key="2">
    <citation type="submission" date="2025-09" db="UniProtKB">
        <authorList>
            <consortium name="Ensembl"/>
        </authorList>
    </citation>
    <scope>IDENTIFICATION</scope>
</reference>
<name>A0A8C7MIJ0_ONCKI</name>
<dbReference type="GO" id="GO:0006270">
    <property type="term" value="P:DNA replication initiation"/>
    <property type="evidence" value="ECO:0007669"/>
    <property type="project" value="TreeGrafter"/>
</dbReference>
<dbReference type="GO" id="GO:0046872">
    <property type="term" value="F:metal ion binding"/>
    <property type="evidence" value="ECO:0007669"/>
    <property type="project" value="UniProtKB-KW"/>
</dbReference>
<dbReference type="Gene3D" id="1.20.930.80">
    <property type="match status" value="1"/>
</dbReference>
<keyword evidence="11" id="KW-1185">Reference proteome</keyword>
<keyword evidence="3" id="KW-0639">Primosome</keyword>
<dbReference type="Proteomes" id="UP000694557">
    <property type="component" value="Unassembled WGS sequence"/>
</dbReference>
<keyword evidence="4" id="KW-0235">DNA replication</keyword>
<feature type="domain" description="DNA primase large subunit C-terminal" evidence="9">
    <location>
        <begin position="208"/>
        <end position="341"/>
    </location>
</feature>